<dbReference type="OrthoDB" id="166451at2759"/>
<proteinExistence type="predicted"/>
<dbReference type="VEuPathDB" id="FungiDB:H310_15051"/>
<organism evidence="1">
    <name type="scientific">Aphanomyces invadans</name>
    <dbReference type="NCBI Taxonomy" id="157072"/>
    <lineage>
        <taxon>Eukaryota</taxon>
        <taxon>Sar</taxon>
        <taxon>Stramenopiles</taxon>
        <taxon>Oomycota</taxon>
        <taxon>Saprolegniomycetes</taxon>
        <taxon>Saprolegniales</taxon>
        <taxon>Verrucalvaceae</taxon>
        <taxon>Aphanomyces</taxon>
    </lineage>
</organism>
<dbReference type="RefSeq" id="XP_008881251.1">
    <property type="nucleotide sequence ID" value="XM_008883029.1"/>
</dbReference>
<dbReference type="AlphaFoldDB" id="A0A024T9U0"/>
<gene>
    <name evidence="1" type="ORF">H310_15051</name>
</gene>
<protein>
    <submittedName>
        <fullName evidence="1">Uncharacterized protein</fullName>
    </submittedName>
</protein>
<accession>A0A024T9U0</accession>
<name>A0A024T9U0_9STRA</name>
<evidence type="ECO:0000313" key="1">
    <source>
        <dbReference type="EMBL" id="ETV90117.1"/>
    </source>
</evidence>
<dbReference type="EMBL" id="KI914099">
    <property type="protein sequence ID" value="ETV90117.1"/>
    <property type="molecule type" value="Genomic_DNA"/>
</dbReference>
<reference evidence="1" key="1">
    <citation type="submission" date="2013-12" db="EMBL/GenBank/DDBJ databases">
        <title>The Genome Sequence of Aphanomyces invadans NJM9701.</title>
        <authorList>
            <consortium name="The Broad Institute Genomics Platform"/>
            <person name="Russ C."/>
            <person name="Tyler B."/>
            <person name="van West P."/>
            <person name="Dieguez-Uribeondo J."/>
            <person name="Young S.K."/>
            <person name="Zeng Q."/>
            <person name="Gargeya S."/>
            <person name="Fitzgerald M."/>
            <person name="Abouelleil A."/>
            <person name="Alvarado L."/>
            <person name="Chapman S.B."/>
            <person name="Gainer-Dewar J."/>
            <person name="Goldberg J."/>
            <person name="Griggs A."/>
            <person name="Gujja S."/>
            <person name="Hansen M."/>
            <person name="Howarth C."/>
            <person name="Imamovic A."/>
            <person name="Ireland A."/>
            <person name="Larimer J."/>
            <person name="McCowan C."/>
            <person name="Murphy C."/>
            <person name="Pearson M."/>
            <person name="Poon T.W."/>
            <person name="Priest M."/>
            <person name="Roberts A."/>
            <person name="Saif S."/>
            <person name="Shea T."/>
            <person name="Sykes S."/>
            <person name="Wortman J."/>
            <person name="Nusbaum C."/>
            <person name="Birren B."/>
        </authorList>
    </citation>
    <scope>NUCLEOTIDE SEQUENCE [LARGE SCALE GENOMIC DNA]</scope>
    <source>
        <strain evidence="1">NJM9701</strain>
    </source>
</reference>
<sequence>MLGRLQVQAVSDQHYLEECLDVFGAVADEENNTTTYNNPAIDKVLEESGIDGFRTLTNFTPAEFDSVSLKARSSLAGWTHYQPWEKHGVDFGIKAPTLEKIIMRVIDIASPVLYDALVTMPFMAFL</sequence>
<dbReference type="GeneID" id="20092101"/>